<reference evidence="2" key="1">
    <citation type="submission" date="2025-08" db="UniProtKB">
        <authorList>
            <consortium name="RefSeq"/>
        </authorList>
    </citation>
    <scope>IDENTIFICATION</scope>
    <source>
        <tissue evidence="2">Whole sample</tissue>
    </source>
</reference>
<evidence type="ECO:0000313" key="2">
    <source>
        <dbReference type="RefSeq" id="XP_022316311.1"/>
    </source>
</evidence>
<gene>
    <name evidence="2" type="primary">LOC111119999</name>
</gene>
<dbReference type="Proteomes" id="UP000694844">
    <property type="component" value="Chromosome 2"/>
</dbReference>
<proteinExistence type="predicted"/>
<name>A0A8B8CPH5_CRAVI</name>
<keyword evidence="1" id="KW-1185">Reference proteome</keyword>
<dbReference type="RefSeq" id="XP_022316311.1">
    <property type="nucleotide sequence ID" value="XM_022460603.1"/>
</dbReference>
<evidence type="ECO:0000313" key="1">
    <source>
        <dbReference type="Proteomes" id="UP000694844"/>
    </source>
</evidence>
<organism evidence="1 2">
    <name type="scientific">Crassostrea virginica</name>
    <name type="common">Eastern oyster</name>
    <dbReference type="NCBI Taxonomy" id="6565"/>
    <lineage>
        <taxon>Eukaryota</taxon>
        <taxon>Metazoa</taxon>
        <taxon>Spiralia</taxon>
        <taxon>Lophotrochozoa</taxon>
        <taxon>Mollusca</taxon>
        <taxon>Bivalvia</taxon>
        <taxon>Autobranchia</taxon>
        <taxon>Pteriomorphia</taxon>
        <taxon>Ostreida</taxon>
        <taxon>Ostreoidea</taxon>
        <taxon>Ostreidae</taxon>
        <taxon>Crassostrea</taxon>
    </lineage>
</organism>
<dbReference type="AlphaFoldDB" id="A0A8B8CPH5"/>
<sequence length="190" mass="20911">MAAQLVGEQFVSMSKTTTPKIQTMTRKSGARNPEPCAKNSEAGGVARLTVDRCPQRQVLRRNFLLVVLAGLHIISPFGPSGVQGEPPNHPMYVTGVSKQVTGRVDVPSTIPNHHPDFQQQTQQADSNGFSDIFSKGRWTNMQSYSEPTLNELCVLLPEYCLKAKAENTRKKYSMAATLVIFDGAWMLCGQ</sequence>
<protein>
    <submittedName>
        <fullName evidence="2">Uncharacterized protein LOC111119999</fullName>
    </submittedName>
</protein>
<dbReference type="OrthoDB" id="6198103at2759"/>
<accession>A0A8B8CPH5</accession>
<dbReference type="GeneID" id="111119999"/>
<dbReference type="KEGG" id="cvn:111119999"/>